<dbReference type="InterPro" id="IPR013752">
    <property type="entry name" value="KPA_reductase"/>
</dbReference>
<comment type="function">
    <text evidence="10">Catalyzes the NADPH-dependent reduction of ketopantoate into pantoic acid.</text>
</comment>
<comment type="caution">
    <text evidence="13">The sequence shown here is derived from an EMBL/GenBank/DDBJ whole genome shotgun (WGS) entry which is preliminary data.</text>
</comment>
<feature type="domain" description="Ketopantoate reductase C-terminal" evidence="12">
    <location>
        <begin position="210"/>
        <end position="330"/>
    </location>
</feature>
<dbReference type="Proteomes" id="UP000025756">
    <property type="component" value="Unassembled WGS sequence"/>
</dbReference>
<dbReference type="InterPro" id="IPR008927">
    <property type="entry name" value="6-PGluconate_DH-like_C_sf"/>
</dbReference>
<name>A0ABR4R9I1_BORBO</name>
<evidence type="ECO:0000313" key="13">
    <source>
        <dbReference type="EMBL" id="KCV31403.1"/>
    </source>
</evidence>
<comment type="similarity">
    <text evidence="2 10">Belongs to the ketopantoate reductase family.</text>
</comment>
<evidence type="ECO:0000256" key="7">
    <source>
        <dbReference type="ARBA" id="ARBA00023002"/>
    </source>
</evidence>
<reference evidence="13 14" key="1">
    <citation type="submission" date="2014-03" db="EMBL/GenBank/DDBJ databases">
        <title>Genome sequence of Bordetella bronchiseptica.</title>
        <authorList>
            <person name="Harvill E."/>
            <person name="Goodfield L.L."/>
            <person name="Ivanov Y.V."/>
            <person name="Meyer J.A."/>
            <person name="Muse S.J."/>
            <person name="Jacobs N."/>
            <person name="Bendor L."/>
            <person name="Smallridge W.E."/>
            <person name="Brinkac L.M."/>
            <person name="Sanka R."/>
            <person name="Kim M."/>
            <person name="Losada L."/>
        </authorList>
    </citation>
    <scope>NUCLEOTIDE SEQUENCE [LARGE SCALE GENOMIC DNA]</scope>
    <source>
        <strain evidence="13 14">00-P-2796</strain>
    </source>
</reference>
<evidence type="ECO:0000256" key="5">
    <source>
        <dbReference type="ARBA" id="ARBA00022655"/>
    </source>
</evidence>
<keyword evidence="14" id="KW-1185">Reference proteome</keyword>
<evidence type="ECO:0000256" key="4">
    <source>
        <dbReference type="ARBA" id="ARBA00019465"/>
    </source>
</evidence>
<keyword evidence="6 10" id="KW-0521">NADP</keyword>
<comment type="catalytic activity">
    <reaction evidence="9 10">
        <text>(R)-pantoate + NADP(+) = 2-dehydropantoate + NADPH + H(+)</text>
        <dbReference type="Rhea" id="RHEA:16233"/>
        <dbReference type="ChEBI" id="CHEBI:11561"/>
        <dbReference type="ChEBI" id="CHEBI:15378"/>
        <dbReference type="ChEBI" id="CHEBI:15980"/>
        <dbReference type="ChEBI" id="CHEBI:57783"/>
        <dbReference type="ChEBI" id="CHEBI:58349"/>
        <dbReference type="EC" id="1.1.1.169"/>
    </reaction>
</comment>
<protein>
    <recommendedName>
        <fullName evidence="4 10">2-dehydropantoate 2-reductase</fullName>
        <ecNumber evidence="3 10">1.1.1.169</ecNumber>
    </recommendedName>
    <alternativeName>
        <fullName evidence="8 10">Ketopantoate reductase</fullName>
    </alternativeName>
</protein>
<dbReference type="InterPro" id="IPR036188">
    <property type="entry name" value="FAD/NAD-bd_sf"/>
</dbReference>
<evidence type="ECO:0000259" key="11">
    <source>
        <dbReference type="Pfam" id="PF02558"/>
    </source>
</evidence>
<evidence type="ECO:0000256" key="1">
    <source>
        <dbReference type="ARBA" id="ARBA00004994"/>
    </source>
</evidence>
<dbReference type="Gene3D" id="1.10.1040.10">
    <property type="entry name" value="N-(1-d-carboxylethyl)-l-norvaline Dehydrogenase, domain 2"/>
    <property type="match status" value="1"/>
</dbReference>
<dbReference type="NCBIfam" id="TIGR00745">
    <property type="entry name" value="apbA_panE"/>
    <property type="match status" value="1"/>
</dbReference>
<proteinExistence type="inferred from homology"/>
<dbReference type="SUPFAM" id="SSF48179">
    <property type="entry name" value="6-phosphogluconate dehydrogenase C-terminal domain-like"/>
    <property type="match status" value="1"/>
</dbReference>
<dbReference type="PANTHER" id="PTHR21708">
    <property type="entry name" value="PROBABLE 2-DEHYDROPANTOATE 2-REDUCTASE"/>
    <property type="match status" value="1"/>
</dbReference>
<dbReference type="PANTHER" id="PTHR21708:SF26">
    <property type="entry name" value="2-DEHYDROPANTOATE 2-REDUCTASE"/>
    <property type="match status" value="1"/>
</dbReference>
<dbReference type="EC" id="1.1.1.169" evidence="3 10"/>
<dbReference type="Gene3D" id="3.40.50.720">
    <property type="entry name" value="NAD(P)-binding Rossmann-like Domain"/>
    <property type="match status" value="1"/>
</dbReference>
<dbReference type="EMBL" id="JGWH01000165">
    <property type="protein sequence ID" value="KCV31403.1"/>
    <property type="molecule type" value="Genomic_DNA"/>
</dbReference>
<accession>A0ABR4R9I1</accession>
<evidence type="ECO:0000313" key="14">
    <source>
        <dbReference type="Proteomes" id="UP000025756"/>
    </source>
</evidence>
<feature type="domain" description="Ketopantoate reductase N-terminal" evidence="11">
    <location>
        <begin position="16"/>
        <end position="119"/>
    </location>
</feature>
<evidence type="ECO:0000256" key="9">
    <source>
        <dbReference type="ARBA" id="ARBA00048793"/>
    </source>
</evidence>
<evidence type="ECO:0000259" key="12">
    <source>
        <dbReference type="Pfam" id="PF08546"/>
    </source>
</evidence>
<dbReference type="Pfam" id="PF02558">
    <property type="entry name" value="ApbA"/>
    <property type="match status" value="1"/>
</dbReference>
<dbReference type="RefSeq" id="WP_198655005.1">
    <property type="nucleotide sequence ID" value="NZ_JGWH01000165.1"/>
</dbReference>
<keyword evidence="7 10" id="KW-0560">Oxidoreductase</keyword>
<organism evidence="13 14">
    <name type="scientific">Bordetella bronchiseptica 00-P-2796</name>
    <dbReference type="NCBI Taxonomy" id="1331199"/>
    <lineage>
        <taxon>Bacteria</taxon>
        <taxon>Pseudomonadati</taxon>
        <taxon>Pseudomonadota</taxon>
        <taxon>Betaproteobacteria</taxon>
        <taxon>Burkholderiales</taxon>
        <taxon>Alcaligenaceae</taxon>
        <taxon>Bordetella</taxon>
    </lineage>
</organism>
<comment type="pathway">
    <text evidence="1 10">Cofactor biosynthesis; (R)-pantothenate biosynthesis; (R)-pantoate from 3-methyl-2-oxobutanoate: step 2/2.</text>
</comment>
<evidence type="ECO:0000256" key="8">
    <source>
        <dbReference type="ARBA" id="ARBA00032024"/>
    </source>
</evidence>
<dbReference type="InterPro" id="IPR003710">
    <property type="entry name" value="ApbA"/>
</dbReference>
<dbReference type="InterPro" id="IPR051402">
    <property type="entry name" value="KPR-Related"/>
</dbReference>
<dbReference type="Pfam" id="PF08546">
    <property type="entry name" value="ApbA_C"/>
    <property type="match status" value="1"/>
</dbReference>
<dbReference type="InterPro" id="IPR013328">
    <property type="entry name" value="6PGD_dom2"/>
</dbReference>
<evidence type="ECO:0000256" key="6">
    <source>
        <dbReference type="ARBA" id="ARBA00022857"/>
    </source>
</evidence>
<evidence type="ECO:0000256" key="3">
    <source>
        <dbReference type="ARBA" id="ARBA00013014"/>
    </source>
</evidence>
<dbReference type="InterPro" id="IPR013332">
    <property type="entry name" value="KPR_N"/>
</dbReference>
<sequence length="350" mass="36919">MSTSGKQTAGHPPRTLVVGAGPIGRYIAASLQQSGATVVLHGKGPGFAQLASHGCLTLRPQQAPHEARTIRLDCSVQVPPPGGWDLLVLAMKAQDLGQAAQQFKEHAREAVTLLPQNGLPWWQYLGGEAPSTRLQAVDPQGLAEAALPLERIAGCVVTKGLSIAQDGSLVEAQVASDRFALGDVVPGSGASRLPCALLRQAGLPVAISDDIRVEKWRKLLVNVAFNPLGALSQLGFGEVLDEPEGERLAHALMAEAITVAQASGLQAPIDVQAAFARARSSRHHRTSMLQDVQAGRPFELEPIVGVLLELAQRHGLAVPTLSTVYACLRLLNLSVRKGPIRQAEAATVTT</sequence>
<dbReference type="SUPFAM" id="SSF51905">
    <property type="entry name" value="FAD/NAD(P)-binding domain"/>
    <property type="match status" value="1"/>
</dbReference>
<evidence type="ECO:0000256" key="10">
    <source>
        <dbReference type="RuleBase" id="RU362068"/>
    </source>
</evidence>
<evidence type="ECO:0000256" key="2">
    <source>
        <dbReference type="ARBA" id="ARBA00007870"/>
    </source>
</evidence>
<gene>
    <name evidence="13" type="ORF">L490_5275</name>
</gene>
<keyword evidence="5 10" id="KW-0566">Pantothenate biosynthesis</keyword>